<reference evidence="2" key="1">
    <citation type="journal article" date="2021" name="Proc. Natl. Acad. Sci. U.S.A.">
        <title>A Catalog of Tens of Thousands of Viruses from Human Metagenomes Reveals Hidden Associations with Chronic Diseases.</title>
        <authorList>
            <person name="Tisza M.J."/>
            <person name="Buck C.B."/>
        </authorList>
    </citation>
    <scope>NUCLEOTIDE SEQUENCE</scope>
    <source>
        <strain evidence="2">CtmYS12</strain>
    </source>
</reference>
<proteinExistence type="predicted"/>
<dbReference type="EMBL" id="BK015347">
    <property type="protein sequence ID" value="DAE02535.1"/>
    <property type="molecule type" value="Genomic_DNA"/>
</dbReference>
<dbReference type="Pfam" id="PF23911">
    <property type="entry name" value="DUF7253"/>
    <property type="match status" value="1"/>
</dbReference>
<evidence type="ECO:0000313" key="2">
    <source>
        <dbReference type="EMBL" id="DAE02535.1"/>
    </source>
</evidence>
<evidence type="ECO:0000259" key="1">
    <source>
        <dbReference type="Pfam" id="PF23911"/>
    </source>
</evidence>
<sequence length="105" mass="11823">MGKWYGNVGFAHTTENNPGEWDSEIIEKSYFGDIMGNRWKRQNSGGINDDVNISNIISIVADSFANENCSEIVYAEFLGIKWKVTDIEPQYPRLLLTLGGVYNGE</sequence>
<dbReference type="InterPro" id="IPR055677">
    <property type="entry name" value="DUF7253"/>
</dbReference>
<organism evidence="2">
    <name type="scientific">Siphoviridae sp. ctmYS12</name>
    <dbReference type="NCBI Taxonomy" id="2825652"/>
    <lineage>
        <taxon>Viruses</taxon>
        <taxon>Duplodnaviria</taxon>
        <taxon>Heunggongvirae</taxon>
        <taxon>Uroviricota</taxon>
        <taxon>Caudoviricetes</taxon>
    </lineage>
</organism>
<name>A0A8S5P5W6_9CAUD</name>
<feature type="domain" description="DUF7253" evidence="1">
    <location>
        <begin position="1"/>
        <end position="105"/>
    </location>
</feature>
<accession>A0A8S5P5W6</accession>
<protein>
    <recommendedName>
        <fullName evidence="1">DUF7253 domain-containing protein</fullName>
    </recommendedName>
</protein>